<keyword evidence="6" id="KW-1185">Reference proteome</keyword>
<dbReference type="PRINTS" id="PR00080">
    <property type="entry name" value="SDRFAMILY"/>
</dbReference>
<evidence type="ECO:0000313" key="5">
    <source>
        <dbReference type="EMBL" id="WIM89854.1"/>
    </source>
</evidence>
<dbReference type="InterPro" id="IPR057326">
    <property type="entry name" value="KR_dom"/>
</dbReference>
<dbReference type="Gene3D" id="3.40.50.720">
    <property type="entry name" value="NAD(P)-binding Rossmann-like Domain"/>
    <property type="match status" value="1"/>
</dbReference>
<dbReference type="SUPFAM" id="SSF51735">
    <property type="entry name" value="NAD(P)-binding Rossmann-fold domains"/>
    <property type="match status" value="1"/>
</dbReference>
<dbReference type="EMBL" id="CP126981">
    <property type="protein sequence ID" value="WIM89854.1"/>
    <property type="molecule type" value="Genomic_DNA"/>
</dbReference>
<name>A0ABY8W1W1_9MYCO</name>
<reference evidence="5 6" key="1">
    <citation type="journal article" date="2023" name="Microbiol. Resour. Announc.">
        <title>Complete Genome Sequence of Mycobacterium wuenschmanii, a novel Nontuberculous Mycobacterium Isolated from a captive population of Amazon Milk Frogs.</title>
        <authorList>
            <person name="Hicks J."/>
            <person name="Zeineldin M."/>
            <person name="Ward H."/>
            <person name="Wuenschmann A."/>
            <person name="Camp P."/>
            <person name="Farrell D."/>
            <person name="Lehman K."/>
            <person name="Thacker T."/>
            <person name="Cuthbert E."/>
        </authorList>
    </citation>
    <scope>NUCLEOTIDE SEQUENCE [LARGE SCALE GENOMIC DNA]</scope>
    <source>
        <strain evidence="5 6">Wuenschmanii</strain>
    </source>
</reference>
<dbReference type="InterPro" id="IPR020904">
    <property type="entry name" value="Sc_DH/Rdtase_CS"/>
</dbReference>
<dbReference type="PANTHER" id="PTHR44196">
    <property type="entry name" value="DEHYDROGENASE/REDUCTASE SDR FAMILY MEMBER 7B"/>
    <property type="match status" value="1"/>
</dbReference>
<feature type="domain" description="Ketoreductase" evidence="4">
    <location>
        <begin position="10"/>
        <end position="189"/>
    </location>
</feature>
<dbReference type="RefSeq" id="WP_285190596.1">
    <property type="nucleotide sequence ID" value="NZ_CP126981.1"/>
</dbReference>
<proteinExistence type="inferred from homology"/>
<dbReference type="PROSITE" id="PS00061">
    <property type="entry name" value="ADH_SHORT"/>
    <property type="match status" value="1"/>
</dbReference>
<dbReference type="InterPro" id="IPR036291">
    <property type="entry name" value="NAD(P)-bd_dom_sf"/>
</dbReference>
<dbReference type="Proteomes" id="UP001236585">
    <property type="component" value="Chromosome"/>
</dbReference>
<evidence type="ECO:0000259" key="4">
    <source>
        <dbReference type="SMART" id="SM00822"/>
    </source>
</evidence>
<comment type="similarity">
    <text evidence="1 3">Belongs to the short-chain dehydrogenases/reductases (SDR) family.</text>
</comment>
<sequence length="268" mass="27803">MGIPVPSDDRVALVTGASSGIGEAIAIELALRGHQLVLVARRADRMHALASRLSQKAHVLPADLSKSSERAALPDRVAELGLEPDILVNNAGLSVGAPIAKSLPEQQLNLVEVDVAAVVDLCSRFLPGMIERDCGAILNVSSLAGFMPVPGQAAYAAAKAFVLSYTEGLRNELRGTGVTATALCPGPVDTGFDDAAGFGVGERAAVLPGFMWKSADAVARAGLDGLAADKCLVVPGRINRIVATCSRLAPHDRLLPLLARRALAKKNP</sequence>
<evidence type="ECO:0000313" key="6">
    <source>
        <dbReference type="Proteomes" id="UP001236585"/>
    </source>
</evidence>
<dbReference type="PIRSF" id="PIRSF000126">
    <property type="entry name" value="11-beta-HSD1"/>
    <property type="match status" value="1"/>
</dbReference>
<dbReference type="Pfam" id="PF00106">
    <property type="entry name" value="adh_short"/>
    <property type="match status" value="1"/>
</dbReference>
<evidence type="ECO:0000256" key="1">
    <source>
        <dbReference type="ARBA" id="ARBA00006484"/>
    </source>
</evidence>
<accession>A0ABY8W1W1</accession>
<evidence type="ECO:0000256" key="2">
    <source>
        <dbReference type="ARBA" id="ARBA00023002"/>
    </source>
</evidence>
<dbReference type="CDD" id="cd05233">
    <property type="entry name" value="SDR_c"/>
    <property type="match status" value="1"/>
</dbReference>
<gene>
    <name evidence="5" type="ORF">PT015_10745</name>
</gene>
<dbReference type="InterPro" id="IPR002347">
    <property type="entry name" value="SDR_fam"/>
</dbReference>
<dbReference type="PANTHER" id="PTHR44196:SF2">
    <property type="entry name" value="SHORT-CHAIN DEHYDROGENASE-RELATED"/>
    <property type="match status" value="1"/>
</dbReference>
<keyword evidence="2" id="KW-0560">Oxidoreductase</keyword>
<dbReference type="PRINTS" id="PR00081">
    <property type="entry name" value="GDHRDH"/>
</dbReference>
<dbReference type="SMART" id="SM00822">
    <property type="entry name" value="PKS_KR"/>
    <property type="match status" value="1"/>
</dbReference>
<evidence type="ECO:0000256" key="3">
    <source>
        <dbReference type="RuleBase" id="RU000363"/>
    </source>
</evidence>
<organism evidence="5 6">
    <name type="scientific">Candidatus Mycobacterium wuenschmannii</name>
    <dbReference type="NCBI Taxonomy" id="3027808"/>
    <lineage>
        <taxon>Bacteria</taxon>
        <taxon>Bacillati</taxon>
        <taxon>Actinomycetota</taxon>
        <taxon>Actinomycetes</taxon>
        <taxon>Mycobacteriales</taxon>
        <taxon>Mycobacteriaceae</taxon>
        <taxon>Mycobacterium</taxon>
    </lineage>
</organism>
<protein>
    <submittedName>
        <fullName evidence="5">SDR family NAD(P)-dependent oxidoreductase</fullName>
    </submittedName>
</protein>